<dbReference type="InterPro" id="IPR005135">
    <property type="entry name" value="Endo/exonuclease/phosphatase"/>
</dbReference>
<dbReference type="Proteomes" id="UP000235116">
    <property type="component" value="Chromosome"/>
</dbReference>
<accession>A0A2K9LKS9</accession>
<dbReference type="EMBL" id="CP022684">
    <property type="protein sequence ID" value="AUM12882.1"/>
    <property type="molecule type" value="Genomic_DNA"/>
</dbReference>
<sequence>MKLLTWNTQGERWDGIKHRIDKLKPDVVCIQEAGNLPKKLGYGDALTHGEPNLIGVYSNLNIWFLPWDRSGGAGNIRCSMAMLFEGDGKPAVSWSTDANKRPVMRKSIGTKYYVANIHAGGRDYINLAIQHAQTNGSGKHWIVAGDFNQGANEDLSWMNKAGGSVIAPSKATRPASGRILDYAVSSDGLAAASFSGPDYGGSDHRCVDIDW</sequence>
<evidence type="ECO:0000313" key="2">
    <source>
        <dbReference type="EMBL" id="AUM12882.1"/>
    </source>
</evidence>
<dbReference type="KEGG" id="kak:Kalk_10820"/>
<keyword evidence="3" id="KW-1185">Reference proteome</keyword>
<protein>
    <recommendedName>
        <fullName evidence="1">Endonuclease/exonuclease/phosphatase domain-containing protein</fullName>
    </recommendedName>
</protein>
<reference evidence="3" key="1">
    <citation type="submission" date="2017-08" db="EMBL/GenBank/DDBJ databases">
        <title>Direct submision.</title>
        <authorList>
            <person name="Kim S.-J."/>
            <person name="Rhee S.-K."/>
        </authorList>
    </citation>
    <scope>NUCLEOTIDE SEQUENCE [LARGE SCALE GENOMIC DNA]</scope>
    <source>
        <strain evidence="3">GI5</strain>
    </source>
</reference>
<dbReference type="Pfam" id="PF03372">
    <property type="entry name" value="Exo_endo_phos"/>
    <property type="match status" value="1"/>
</dbReference>
<name>A0A2K9LKS9_9GAMM</name>
<dbReference type="RefSeq" id="WP_101894264.1">
    <property type="nucleotide sequence ID" value="NZ_CP022684.1"/>
</dbReference>
<evidence type="ECO:0000313" key="3">
    <source>
        <dbReference type="Proteomes" id="UP000235116"/>
    </source>
</evidence>
<organism evidence="2 3">
    <name type="scientific">Ketobacter alkanivorans</name>
    <dbReference type="NCBI Taxonomy" id="1917421"/>
    <lineage>
        <taxon>Bacteria</taxon>
        <taxon>Pseudomonadati</taxon>
        <taxon>Pseudomonadota</taxon>
        <taxon>Gammaproteobacteria</taxon>
        <taxon>Pseudomonadales</taxon>
        <taxon>Ketobacteraceae</taxon>
        <taxon>Ketobacter</taxon>
    </lineage>
</organism>
<proteinExistence type="predicted"/>
<dbReference type="OrthoDB" id="3882626at2"/>
<dbReference type="GO" id="GO:0003824">
    <property type="term" value="F:catalytic activity"/>
    <property type="evidence" value="ECO:0007669"/>
    <property type="project" value="InterPro"/>
</dbReference>
<evidence type="ECO:0000259" key="1">
    <source>
        <dbReference type="Pfam" id="PF03372"/>
    </source>
</evidence>
<dbReference type="Gene3D" id="3.60.10.10">
    <property type="entry name" value="Endonuclease/exonuclease/phosphatase"/>
    <property type="match status" value="1"/>
</dbReference>
<dbReference type="InterPro" id="IPR036691">
    <property type="entry name" value="Endo/exonu/phosph_ase_sf"/>
</dbReference>
<gene>
    <name evidence="2" type="ORF">Kalk_10820</name>
</gene>
<feature type="domain" description="Endonuclease/exonuclease/phosphatase" evidence="1">
    <location>
        <begin position="4"/>
        <end position="204"/>
    </location>
</feature>
<dbReference type="SUPFAM" id="SSF56219">
    <property type="entry name" value="DNase I-like"/>
    <property type="match status" value="1"/>
</dbReference>
<dbReference type="AlphaFoldDB" id="A0A2K9LKS9"/>